<dbReference type="InterPro" id="IPR017907">
    <property type="entry name" value="Znf_RING_CS"/>
</dbReference>
<dbReference type="InterPro" id="IPR013083">
    <property type="entry name" value="Znf_RING/FYVE/PHD"/>
</dbReference>
<dbReference type="GO" id="GO:0007131">
    <property type="term" value="P:reciprocal meiotic recombination"/>
    <property type="evidence" value="ECO:0007669"/>
    <property type="project" value="InterPro"/>
</dbReference>
<dbReference type="EMBL" id="BLZA01000019">
    <property type="protein sequence ID" value="GHJ86919.1"/>
    <property type="molecule type" value="Genomic_DNA"/>
</dbReference>
<feature type="domain" description="RING-type" evidence="7">
    <location>
        <begin position="14"/>
        <end position="52"/>
    </location>
</feature>
<name>A0A8H3YEW1_9TREE</name>
<comment type="caution">
    <text evidence="8">The sequence shown here is derived from an EMBL/GenBank/DDBJ whole genome shotgun (WGS) entry which is preliminary data.</text>
</comment>
<dbReference type="Pfam" id="PF14634">
    <property type="entry name" value="zf-RING_5"/>
    <property type="match status" value="1"/>
</dbReference>
<gene>
    <name evidence="8" type="ORF">NliqN6_3321</name>
</gene>
<keyword evidence="1" id="KW-0479">Metal-binding</keyword>
<feature type="region of interest" description="Disordered" evidence="6">
    <location>
        <begin position="328"/>
        <end position="350"/>
    </location>
</feature>
<dbReference type="AlphaFoldDB" id="A0A8H3YEW1"/>
<evidence type="ECO:0000256" key="2">
    <source>
        <dbReference type="ARBA" id="ARBA00022771"/>
    </source>
</evidence>
<accession>A0A8H3YEW1</accession>
<feature type="region of interest" description="Disordered" evidence="6">
    <location>
        <begin position="265"/>
        <end position="303"/>
    </location>
</feature>
<dbReference type="GO" id="GO:0061630">
    <property type="term" value="F:ubiquitin protein ligase activity"/>
    <property type="evidence" value="ECO:0007669"/>
    <property type="project" value="InterPro"/>
</dbReference>
<keyword evidence="3" id="KW-0862">Zinc</keyword>
<dbReference type="SUPFAM" id="SSF57850">
    <property type="entry name" value="RING/U-box"/>
    <property type="match status" value="1"/>
</dbReference>
<evidence type="ECO:0000313" key="8">
    <source>
        <dbReference type="EMBL" id="GHJ86919.1"/>
    </source>
</evidence>
<reference evidence="8" key="1">
    <citation type="submission" date="2020-07" db="EMBL/GenBank/DDBJ databases">
        <title>Draft Genome Sequence of a Deep-Sea Yeast, Naganishia (Cryptococcus) liquefaciens strain N6.</title>
        <authorList>
            <person name="Han Y.W."/>
            <person name="Kajitani R."/>
            <person name="Morimoto H."/>
            <person name="Parhat M."/>
            <person name="Tsubouchi H."/>
            <person name="Bakenova O."/>
            <person name="Ogata M."/>
            <person name="Argunhan B."/>
            <person name="Aoki R."/>
            <person name="Kajiwara S."/>
            <person name="Itoh T."/>
            <person name="Iwasaki H."/>
        </authorList>
    </citation>
    <scope>NUCLEOTIDE SEQUENCE</scope>
    <source>
        <strain evidence="8">N6</strain>
    </source>
</reference>
<keyword evidence="2 4" id="KW-0863">Zinc-finger</keyword>
<dbReference type="GO" id="GO:0000795">
    <property type="term" value="C:synaptonemal complex"/>
    <property type="evidence" value="ECO:0007669"/>
    <property type="project" value="InterPro"/>
</dbReference>
<dbReference type="InterPro" id="IPR042448">
    <property type="entry name" value="CCNB1IP1"/>
</dbReference>
<evidence type="ECO:0000256" key="6">
    <source>
        <dbReference type="SAM" id="MobiDB-lite"/>
    </source>
</evidence>
<proteinExistence type="predicted"/>
<evidence type="ECO:0000256" key="1">
    <source>
        <dbReference type="ARBA" id="ARBA00022723"/>
    </source>
</evidence>
<evidence type="ECO:0000259" key="7">
    <source>
        <dbReference type="PROSITE" id="PS50089"/>
    </source>
</evidence>
<dbReference type="PANTHER" id="PTHR14305">
    <property type="entry name" value="E3 UBIQUITIN-PROTEIN LIGASE CCNB1IP1"/>
    <property type="match status" value="1"/>
</dbReference>
<keyword evidence="5" id="KW-0175">Coiled coil</keyword>
<evidence type="ECO:0000256" key="3">
    <source>
        <dbReference type="ARBA" id="ARBA00022833"/>
    </source>
</evidence>
<dbReference type="PROSITE" id="PS50089">
    <property type="entry name" value="ZF_RING_2"/>
    <property type="match status" value="1"/>
</dbReference>
<dbReference type="Gene3D" id="3.30.40.10">
    <property type="entry name" value="Zinc/RING finger domain, C3HC4 (zinc finger)"/>
    <property type="match status" value="1"/>
</dbReference>
<evidence type="ECO:0000313" key="9">
    <source>
        <dbReference type="Proteomes" id="UP000620104"/>
    </source>
</evidence>
<organism evidence="8 9">
    <name type="scientific">Naganishia liquefaciens</name>
    <dbReference type="NCBI Taxonomy" id="104408"/>
    <lineage>
        <taxon>Eukaryota</taxon>
        <taxon>Fungi</taxon>
        <taxon>Dikarya</taxon>
        <taxon>Basidiomycota</taxon>
        <taxon>Agaricomycotina</taxon>
        <taxon>Tremellomycetes</taxon>
        <taxon>Filobasidiales</taxon>
        <taxon>Filobasidiaceae</taxon>
        <taxon>Naganishia</taxon>
    </lineage>
</organism>
<keyword evidence="9" id="KW-1185">Reference proteome</keyword>
<sequence length="437" mass="48511">MSGENELKCNNLKCRKGLASDGRAVVTNCSHIFCMPCAEVLFKPDRLCPACEIQLTEADDIVVCSLAPTTDYKSSILAGLSPSVIMEIATRAMNFWTYQTSQESSFQTMVLKNAKDRLMAVERQMTMINEELKGANLKNASLVTEVEELNRKVREILEQLQKRYLLGGSAAAVANAVNEEVQSYENQPPMLQITRYQGHNPGPARSRPIATPNVKSHQPHAFVPGSAQKSDHGQYLHQFQSQTHRDYHKVTPEDSSAHHHIQEIQRGSPGGLILDRYSYSNANGPEEPHQQQQQAHPYKRPFISPEPRALLTNIPATQIHSARQPLASMSGNTRHNYSEKSPAAQQGKSHTELRALNDSGFGMKAPLQQLNNPVNHAQRQMHSLSANSRQTERIIAANSGNYGDRLMAMQARLPQGGRGPANGEKSLRKIVQPRTSM</sequence>
<dbReference type="Proteomes" id="UP000620104">
    <property type="component" value="Unassembled WGS sequence"/>
</dbReference>
<evidence type="ECO:0000256" key="4">
    <source>
        <dbReference type="PROSITE-ProRule" id="PRU00175"/>
    </source>
</evidence>
<dbReference type="GO" id="GO:0008270">
    <property type="term" value="F:zinc ion binding"/>
    <property type="evidence" value="ECO:0007669"/>
    <property type="project" value="UniProtKB-KW"/>
</dbReference>
<feature type="region of interest" description="Disordered" evidence="6">
    <location>
        <begin position="414"/>
        <end position="437"/>
    </location>
</feature>
<dbReference type="PANTHER" id="PTHR14305:SF0">
    <property type="entry name" value="E3 UBIQUITIN-PROTEIN LIGASE CCNB1IP1"/>
    <property type="match status" value="1"/>
</dbReference>
<protein>
    <recommendedName>
        <fullName evidence="7">RING-type domain-containing protein</fullName>
    </recommendedName>
</protein>
<feature type="region of interest" description="Disordered" evidence="6">
    <location>
        <begin position="193"/>
        <end position="234"/>
    </location>
</feature>
<dbReference type="PROSITE" id="PS00518">
    <property type="entry name" value="ZF_RING_1"/>
    <property type="match status" value="1"/>
</dbReference>
<evidence type="ECO:0000256" key="5">
    <source>
        <dbReference type="SAM" id="Coils"/>
    </source>
</evidence>
<dbReference type="InterPro" id="IPR001841">
    <property type="entry name" value="Znf_RING"/>
</dbReference>
<dbReference type="OrthoDB" id="441210at2759"/>
<feature type="coiled-coil region" evidence="5">
    <location>
        <begin position="111"/>
        <end position="163"/>
    </location>
</feature>